<dbReference type="OrthoDB" id="9803017at2"/>
<sequence length="193" mass="20292">MTRIISGTAGGRRLRTPPGASTRPTSDRVREALFSRLEHRGLLDGTRVLDLYAGSGALGLEAASRGAAHVVLVESHRGAAAAIRANIAAVGHPAVRLVVDTVERALSGGPPDGIPTDLVILDPPYDLSEDALADVLGALVANGWLGPESFVVVERSTRSPQPRWPAGLELSGEKRYGETAVWFAEPTPHEVVA</sequence>
<reference evidence="4 5" key="1">
    <citation type="submission" date="2019-06" db="EMBL/GenBank/DDBJ databases">
        <title>Genome sequencing of plant associated microbes to promote plant fitness in Sorghum bicolor and Oryza sativa.</title>
        <authorList>
            <person name="Coleman-Derr D."/>
        </authorList>
    </citation>
    <scope>NUCLEOTIDE SEQUENCE [LARGE SCALE GENOMIC DNA]</scope>
    <source>
        <strain evidence="4 5">KV-663</strain>
    </source>
</reference>
<dbReference type="PANTHER" id="PTHR43542">
    <property type="entry name" value="METHYLTRANSFERASE"/>
    <property type="match status" value="1"/>
</dbReference>
<dbReference type="PROSITE" id="PS00092">
    <property type="entry name" value="N6_MTASE"/>
    <property type="match status" value="1"/>
</dbReference>
<feature type="region of interest" description="Disordered" evidence="3">
    <location>
        <begin position="1"/>
        <end position="27"/>
    </location>
</feature>
<dbReference type="Gene3D" id="3.40.50.150">
    <property type="entry name" value="Vaccinia Virus protein VP39"/>
    <property type="match status" value="1"/>
</dbReference>
<evidence type="ECO:0000256" key="1">
    <source>
        <dbReference type="ARBA" id="ARBA00022603"/>
    </source>
</evidence>
<dbReference type="GO" id="GO:0031167">
    <property type="term" value="P:rRNA methylation"/>
    <property type="evidence" value="ECO:0007669"/>
    <property type="project" value="InterPro"/>
</dbReference>
<dbReference type="Pfam" id="PF03602">
    <property type="entry name" value="Cons_hypoth95"/>
    <property type="match status" value="1"/>
</dbReference>
<accession>A0A543HW79</accession>
<dbReference type="SUPFAM" id="SSF53335">
    <property type="entry name" value="S-adenosyl-L-methionine-dependent methyltransferases"/>
    <property type="match status" value="1"/>
</dbReference>
<protein>
    <submittedName>
        <fullName evidence="4">16S rRNA (Guanine966-N2)-methyltransferase</fullName>
    </submittedName>
</protein>
<comment type="caution">
    <text evidence="4">The sequence shown here is derived from an EMBL/GenBank/DDBJ whole genome shotgun (WGS) entry which is preliminary data.</text>
</comment>
<dbReference type="InterPro" id="IPR029063">
    <property type="entry name" value="SAM-dependent_MTases_sf"/>
</dbReference>
<dbReference type="Proteomes" id="UP000316747">
    <property type="component" value="Unassembled WGS sequence"/>
</dbReference>
<dbReference type="InterPro" id="IPR004398">
    <property type="entry name" value="RNA_MeTrfase_RsmD"/>
</dbReference>
<dbReference type="PIRSF" id="PIRSF004553">
    <property type="entry name" value="CHP00095"/>
    <property type="match status" value="1"/>
</dbReference>
<dbReference type="NCBIfam" id="TIGR00095">
    <property type="entry name" value="16S rRNA (guanine(966)-N(2))-methyltransferase RsmD"/>
    <property type="match status" value="1"/>
</dbReference>
<gene>
    <name evidence="4" type="ORF">FBY41_2578</name>
</gene>
<dbReference type="RefSeq" id="WP_141844618.1">
    <property type="nucleotide sequence ID" value="NZ_VFPM01000002.1"/>
</dbReference>
<keyword evidence="1 4" id="KW-0489">Methyltransferase</keyword>
<dbReference type="EMBL" id="VFPM01000002">
    <property type="protein sequence ID" value="TQM62542.1"/>
    <property type="molecule type" value="Genomic_DNA"/>
</dbReference>
<name>A0A543HW79_9MICO</name>
<dbReference type="AlphaFoldDB" id="A0A543HW79"/>
<dbReference type="PANTHER" id="PTHR43542:SF1">
    <property type="entry name" value="METHYLTRANSFERASE"/>
    <property type="match status" value="1"/>
</dbReference>
<evidence type="ECO:0000256" key="3">
    <source>
        <dbReference type="SAM" id="MobiDB-lite"/>
    </source>
</evidence>
<dbReference type="GO" id="GO:0003676">
    <property type="term" value="F:nucleic acid binding"/>
    <property type="evidence" value="ECO:0007669"/>
    <property type="project" value="InterPro"/>
</dbReference>
<dbReference type="InterPro" id="IPR002052">
    <property type="entry name" value="DNA_methylase_N6_adenine_CS"/>
</dbReference>
<keyword evidence="2 4" id="KW-0808">Transferase</keyword>
<evidence type="ECO:0000313" key="5">
    <source>
        <dbReference type="Proteomes" id="UP000316747"/>
    </source>
</evidence>
<evidence type="ECO:0000256" key="2">
    <source>
        <dbReference type="ARBA" id="ARBA00022679"/>
    </source>
</evidence>
<organism evidence="4 5">
    <name type="scientific">Humibacillus xanthopallidus</name>
    <dbReference type="NCBI Taxonomy" id="412689"/>
    <lineage>
        <taxon>Bacteria</taxon>
        <taxon>Bacillati</taxon>
        <taxon>Actinomycetota</taxon>
        <taxon>Actinomycetes</taxon>
        <taxon>Micrococcales</taxon>
        <taxon>Intrasporangiaceae</taxon>
        <taxon>Humibacillus</taxon>
    </lineage>
</organism>
<evidence type="ECO:0000313" key="4">
    <source>
        <dbReference type="EMBL" id="TQM62542.1"/>
    </source>
</evidence>
<keyword evidence="5" id="KW-1185">Reference proteome</keyword>
<dbReference type="GO" id="GO:0008168">
    <property type="term" value="F:methyltransferase activity"/>
    <property type="evidence" value="ECO:0007669"/>
    <property type="project" value="UniProtKB-KW"/>
</dbReference>
<dbReference type="CDD" id="cd02440">
    <property type="entry name" value="AdoMet_MTases"/>
    <property type="match status" value="1"/>
</dbReference>
<proteinExistence type="predicted"/>